<organism evidence="2 3">
    <name type="scientific">Dendrosporobacter quercicolus</name>
    <dbReference type="NCBI Taxonomy" id="146817"/>
    <lineage>
        <taxon>Bacteria</taxon>
        <taxon>Bacillati</taxon>
        <taxon>Bacillota</taxon>
        <taxon>Negativicutes</taxon>
        <taxon>Selenomonadales</taxon>
        <taxon>Sporomusaceae</taxon>
        <taxon>Dendrosporobacter</taxon>
    </lineage>
</organism>
<dbReference type="RefSeq" id="WP_173812778.1">
    <property type="nucleotide sequence ID" value="NZ_FNHB01000002.1"/>
</dbReference>
<sequence>MSRVYDHNDQSKHGPWGTVKAKHHGPYGNKDNQQQATTQFKGEKQVKPIEKPDRLK</sequence>
<accession>A0A1G9Q0V3</accession>
<name>A0A1G9Q0V3_9FIRM</name>
<dbReference type="EMBL" id="FNHB01000002">
    <property type="protein sequence ID" value="SDM04629.1"/>
    <property type="molecule type" value="Genomic_DNA"/>
</dbReference>
<keyword evidence="3" id="KW-1185">Reference proteome</keyword>
<evidence type="ECO:0000313" key="3">
    <source>
        <dbReference type="Proteomes" id="UP000214880"/>
    </source>
</evidence>
<dbReference type="AlphaFoldDB" id="A0A1G9Q0V3"/>
<feature type="compositionally biased region" description="Polar residues" evidence="1">
    <location>
        <begin position="30"/>
        <end position="40"/>
    </location>
</feature>
<evidence type="ECO:0000313" key="2">
    <source>
        <dbReference type="EMBL" id="SDM04629.1"/>
    </source>
</evidence>
<evidence type="ECO:0000256" key="1">
    <source>
        <dbReference type="SAM" id="MobiDB-lite"/>
    </source>
</evidence>
<feature type="compositionally biased region" description="Basic and acidic residues" evidence="1">
    <location>
        <begin position="41"/>
        <end position="56"/>
    </location>
</feature>
<feature type="compositionally biased region" description="Basic and acidic residues" evidence="1">
    <location>
        <begin position="1"/>
        <end position="12"/>
    </location>
</feature>
<gene>
    <name evidence="2" type="ORF">SAMN04488502_1024</name>
</gene>
<proteinExistence type="predicted"/>
<dbReference type="Proteomes" id="UP000214880">
    <property type="component" value="Unassembled WGS sequence"/>
</dbReference>
<feature type="region of interest" description="Disordered" evidence="1">
    <location>
        <begin position="1"/>
        <end position="56"/>
    </location>
</feature>
<reference evidence="2 3" key="1">
    <citation type="submission" date="2016-10" db="EMBL/GenBank/DDBJ databases">
        <authorList>
            <person name="de Groot N.N."/>
        </authorList>
    </citation>
    <scope>NUCLEOTIDE SEQUENCE [LARGE SCALE GENOMIC DNA]</scope>
    <source>
        <strain evidence="2 3">DSM 1736</strain>
    </source>
</reference>
<dbReference type="STRING" id="146817.SAMN04488502_1024"/>
<protein>
    <submittedName>
        <fullName evidence="2">Uncharacterized protein</fullName>
    </submittedName>
</protein>